<evidence type="ECO:0000313" key="2">
    <source>
        <dbReference type="EMBL" id="EST35176.1"/>
    </source>
</evidence>
<dbReference type="OrthoDB" id="3470164at2"/>
<evidence type="ECO:0000313" key="3">
    <source>
        <dbReference type="Proteomes" id="UP000017984"/>
    </source>
</evidence>
<dbReference type="AlphaFoldDB" id="V6KUV3"/>
<dbReference type="Proteomes" id="UP000017984">
    <property type="component" value="Chromosome"/>
</dbReference>
<dbReference type="HOGENOM" id="CLU_1059686_0_0_11"/>
<proteinExistence type="predicted"/>
<feature type="region of interest" description="Disordered" evidence="1">
    <location>
        <begin position="1"/>
        <end position="55"/>
    </location>
</feature>
<protein>
    <submittedName>
        <fullName evidence="2">Uncharacterized protein</fullName>
    </submittedName>
</protein>
<gene>
    <name evidence="2" type="ORF">M878_07310</name>
</gene>
<reference evidence="2 3" key="1">
    <citation type="journal article" date="2014" name="Genome Announc.">
        <title>Draft Genome Sequence of Streptomyces roseochromogenes subsp. oscitans DS 12.976, Producer of the Aminocoumarin Antibiotic Clorobiocin.</title>
        <authorList>
            <person name="Ruckert C."/>
            <person name="Kalinowski J."/>
            <person name="Heide L."/>
            <person name="Apel A.K."/>
        </authorList>
    </citation>
    <scope>NUCLEOTIDE SEQUENCE [LARGE SCALE GENOMIC DNA]</scope>
    <source>
        <strain evidence="2 3">DS 12.976</strain>
    </source>
</reference>
<evidence type="ECO:0000256" key="1">
    <source>
        <dbReference type="SAM" id="MobiDB-lite"/>
    </source>
</evidence>
<feature type="non-terminal residue" evidence="2">
    <location>
        <position position="264"/>
    </location>
</feature>
<dbReference type="EMBL" id="AWQX01000061">
    <property type="protein sequence ID" value="EST35176.1"/>
    <property type="molecule type" value="Genomic_DNA"/>
</dbReference>
<organism evidence="2 3">
    <name type="scientific">Streptomyces roseochromogenus subsp. oscitans DS 12.976</name>
    <dbReference type="NCBI Taxonomy" id="1352936"/>
    <lineage>
        <taxon>Bacteria</taxon>
        <taxon>Bacillati</taxon>
        <taxon>Actinomycetota</taxon>
        <taxon>Actinomycetes</taxon>
        <taxon>Kitasatosporales</taxon>
        <taxon>Streptomycetaceae</taxon>
        <taxon>Streptomyces</taxon>
    </lineage>
</organism>
<name>V6KUV3_STRRC</name>
<comment type="caution">
    <text evidence="2">The sequence shown here is derived from an EMBL/GenBank/DDBJ whole genome shotgun (WGS) entry which is preliminary data.</text>
</comment>
<dbReference type="RefSeq" id="WP_023545453.1">
    <property type="nucleotide sequence ID" value="NZ_CM002285.1"/>
</dbReference>
<feature type="compositionally biased region" description="Basic residues" evidence="1">
    <location>
        <begin position="38"/>
        <end position="55"/>
    </location>
</feature>
<accession>V6KUV3</accession>
<feature type="compositionally biased region" description="Low complexity" evidence="1">
    <location>
        <begin position="1"/>
        <end position="34"/>
    </location>
</feature>
<dbReference type="STRING" id="1352936.M878_07310"/>
<sequence length="264" mass="27178">MTPIRTSPIQTTPTQTTPTQATPTQKSSSGTSPTPTSPKHRTPNRHAPAGRKPVRKGAAVTVLFATAALGALGPATAHAAAAGDFPAPFTAADTAQAREAASTPATLLTLSRFFARDGAIAPSAARPHLVGPSVTVSFLDPGFVAGRPGAPVADPQFVASKAVSADGQVASVWTVRTAKGWKVVNIATGGDETDYVSQAHGLGTVFREPQIDAWYVVRDGRVLPLDPDARRAVGNGGVTLAAYQRLVHAKYGDKLPGSAYDRAG</sequence>
<keyword evidence="3" id="KW-1185">Reference proteome</keyword>